<keyword evidence="4" id="KW-1185">Reference proteome</keyword>
<dbReference type="KEGG" id="celz:E5225_06780"/>
<evidence type="ECO:0000256" key="1">
    <source>
        <dbReference type="SAM" id="Phobius"/>
    </source>
</evidence>
<reference evidence="3 4" key="1">
    <citation type="submission" date="2019-04" db="EMBL/GenBank/DDBJ databases">
        <title>Isolation and identification of Cellulomonas shaoxiangyii sp. Nov. isolated from feces of the Tibetan antelopes (Pantholops hodgsonii) in the Qinghai-Tibet plateau of China.</title>
        <authorList>
            <person name="Tian Z."/>
        </authorList>
    </citation>
    <scope>NUCLEOTIDE SEQUENCE [LARGE SCALE GENOMIC DNA]</scope>
    <source>
        <strain evidence="3 4">Z28</strain>
    </source>
</reference>
<feature type="transmembrane region" description="Helical" evidence="1">
    <location>
        <begin position="20"/>
        <end position="45"/>
    </location>
</feature>
<dbReference type="InterPro" id="IPR025241">
    <property type="entry name" value="DUF4190"/>
</dbReference>
<accession>A0A4P7SIF0</accession>
<dbReference type="RefSeq" id="WP_135974239.1">
    <property type="nucleotide sequence ID" value="NZ_CP039291.1"/>
</dbReference>
<proteinExistence type="predicted"/>
<dbReference type="AlphaFoldDB" id="A0A4P7SIF0"/>
<evidence type="ECO:0000313" key="4">
    <source>
        <dbReference type="Proteomes" id="UP000296469"/>
    </source>
</evidence>
<organism evidence="3 4">
    <name type="scientific">Cellulomonas shaoxiangyii</name>
    <dbReference type="NCBI Taxonomy" id="2566013"/>
    <lineage>
        <taxon>Bacteria</taxon>
        <taxon>Bacillati</taxon>
        <taxon>Actinomycetota</taxon>
        <taxon>Actinomycetes</taxon>
        <taxon>Micrococcales</taxon>
        <taxon>Cellulomonadaceae</taxon>
        <taxon>Cellulomonas</taxon>
    </lineage>
</organism>
<name>A0A4P7SIF0_9CELL</name>
<keyword evidence="1" id="KW-0472">Membrane</keyword>
<feature type="transmembrane region" description="Helical" evidence="1">
    <location>
        <begin position="66"/>
        <end position="88"/>
    </location>
</feature>
<gene>
    <name evidence="3" type="ORF">E5225_06780</name>
</gene>
<keyword evidence="1" id="KW-0812">Transmembrane</keyword>
<dbReference type="Proteomes" id="UP000296469">
    <property type="component" value="Chromosome"/>
</dbReference>
<sequence length="91" mass="9754">MTYPQQQRPAPVYYRPVPFSGLAIAGFVLSLLWGFGFLSLIGAALAAAGIRETKRTGKRGRGLAEWGLGLGILGSLWLVYLVGTWVIGTTT</sequence>
<dbReference type="EMBL" id="CP039291">
    <property type="protein sequence ID" value="QCB93297.1"/>
    <property type="molecule type" value="Genomic_DNA"/>
</dbReference>
<feature type="domain" description="DUF4190" evidence="2">
    <location>
        <begin position="22"/>
        <end position="79"/>
    </location>
</feature>
<protein>
    <submittedName>
        <fullName evidence="3">DUF4190 domain-containing protein</fullName>
    </submittedName>
</protein>
<evidence type="ECO:0000313" key="3">
    <source>
        <dbReference type="EMBL" id="QCB93297.1"/>
    </source>
</evidence>
<keyword evidence="1" id="KW-1133">Transmembrane helix</keyword>
<dbReference type="Pfam" id="PF13828">
    <property type="entry name" value="DUF4190"/>
    <property type="match status" value="1"/>
</dbReference>
<evidence type="ECO:0000259" key="2">
    <source>
        <dbReference type="Pfam" id="PF13828"/>
    </source>
</evidence>